<organism evidence="1 2">
    <name type="scientific">Paenibacillus mesotrionivorans</name>
    <dbReference type="NCBI Taxonomy" id="3160968"/>
    <lineage>
        <taxon>Bacteria</taxon>
        <taxon>Bacillati</taxon>
        <taxon>Bacillota</taxon>
        <taxon>Bacilli</taxon>
        <taxon>Bacillales</taxon>
        <taxon>Paenibacillaceae</taxon>
        <taxon>Paenibacillus</taxon>
    </lineage>
</organism>
<dbReference type="EMBL" id="JBJURJ010000009">
    <property type="protein sequence ID" value="MFM9329642.1"/>
    <property type="molecule type" value="Genomic_DNA"/>
</dbReference>
<name>A0ACC7P2V6_9BACL</name>
<protein>
    <submittedName>
        <fullName evidence="1">Nicotinate-nucleotide adenylyltransferase</fullName>
        <ecNumber evidence="1">2.7.7.18</ecNumber>
    </submittedName>
</protein>
<accession>A0ACC7P2V6</accession>
<proteinExistence type="predicted"/>
<keyword evidence="1" id="KW-0808">Transferase</keyword>
<gene>
    <name evidence="1" type="ORF">ACI1P1_15210</name>
</gene>
<dbReference type="Proteomes" id="UP001631969">
    <property type="component" value="Unassembled WGS sequence"/>
</dbReference>
<sequence length="194" mass="21972">MRIGIMGGTFDPIHMGHLLAAELAREAEQLDEVWFMPAFVPPHKQNGAVAEAEDRLAMSRLAVEGNPHFRVTDIEIAKHDTSYTIDTVELLTSQYPEDSFCFIIGADMVMYLPHWRRIDEIVRLIRFVGLARPGYTLALEELPEAIASRVTLAPMPLMELSSTEIRRRLSVGQTVRYMVPEPVRLYMEGKGLYA</sequence>
<keyword evidence="1" id="KW-0548">Nucleotidyltransferase</keyword>
<reference evidence="1" key="1">
    <citation type="submission" date="2024-12" db="EMBL/GenBank/DDBJ databases">
        <authorList>
            <person name="Wu N."/>
        </authorList>
    </citation>
    <scope>NUCLEOTIDE SEQUENCE</scope>
    <source>
        <strain evidence="1">P15</strain>
    </source>
</reference>
<keyword evidence="2" id="KW-1185">Reference proteome</keyword>
<evidence type="ECO:0000313" key="2">
    <source>
        <dbReference type="Proteomes" id="UP001631969"/>
    </source>
</evidence>
<dbReference type="EC" id="2.7.7.18" evidence="1"/>
<evidence type="ECO:0000313" key="1">
    <source>
        <dbReference type="EMBL" id="MFM9329642.1"/>
    </source>
</evidence>
<comment type="caution">
    <text evidence="1">The sequence shown here is derived from an EMBL/GenBank/DDBJ whole genome shotgun (WGS) entry which is preliminary data.</text>
</comment>